<evidence type="ECO:0000313" key="10">
    <source>
        <dbReference type="Proteomes" id="UP000266482"/>
    </source>
</evidence>
<evidence type="ECO:0000259" key="8">
    <source>
        <dbReference type="PROSITE" id="PS51755"/>
    </source>
</evidence>
<sequence length="255" mass="28003">MQAERLTAQMEGMLCSLTNRVMVISPMPDRVQSLLASLSTGCFDVFALHSLNKGMLTALQPELLIYDAMPLPIHTVGAGHTLRGGEELLSAAQAAGVPVLMLVDSGSSAAQQEDVLSGAEYLLWPAEPEEALERINRILRERPAQPSSGLSSDELVFKDIRVHLRKMKVERGGVSVNLTKTEYDLLLHFLNSDGTVLTRETLLDNIWGMNYFGGSNIVDVHIKSLRKKLKDSAVSPKYIVTVRGAGYRLADDMLR</sequence>
<dbReference type="PANTHER" id="PTHR48111">
    <property type="entry name" value="REGULATOR OF RPOS"/>
    <property type="match status" value="1"/>
</dbReference>
<reference evidence="9 10" key="1">
    <citation type="submission" date="2018-09" db="EMBL/GenBank/DDBJ databases">
        <title>Paenibacillus aracenensis nov. sp. isolated from a cave in southern Spain.</title>
        <authorList>
            <person name="Jurado V."/>
            <person name="Gutierrez-Patricio S."/>
            <person name="Gonzalez-Pimentel J.L."/>
            <person name="Miller A.Z."/>
            <person name="Laiz L."/>
            <person name="Saiz-Jimenez C."/>
        </authorList>
    </citation>
    <scope>NUCLEOTIDE SEQUENCE [LARGE SCALE GENOMIC DNA]</scope>
    <source>
        <strain evidence="9 10">DSM 22867</strain>
    </source>
</reference>
<feature type="DNA-binding region" description="OmpR/PhoB-type" evidence="7">
    <location>
        <begin position="152"/>
        <end position="251"/>
    </location>
</feature>
<proteinExistence type="predicted"/>
<dbReference type="GO" id="GO:0005829">
    <property type="term" value="C:cytosol"/>
    <property type="evidence" value="ECO:0007669"/>
    <property type="project" value="TreeGrafter"/>
</dbReference>
<dbReference type="InterPro" id="IPR036388">
    <property type="entry name" value="WH-like_DNA-bd_sf"/>
</dbReference>
<dbReference type="GO" id="GO:0000156">
    <property type="term" value="F:phosphorelay response regulator activity"/>
    <property type="evidence" value="ECO:0007669"/>
    <property type="project" value="TreeGrafter"/>
</dbReference>
<dbReference type="Gene3D" id="1.10.10.10">
    <property type="entry name" value="Winged helix-like DNA-binding domain superfamily/Winged helix DNA-binding domain"/>
    <property type="match status" value="1"/>
</dbReference>
<dbReference type="InterPro" id="IPR039420">
    <property type="entry name" value="WalR-like"/>
</dbReference>
<evidence type="ECO:0000256" key="5">
    <source>
        <dbReference type="ARBA" id="ARBA00023125"/>
    </source>
</evidence>
<comment type="caution">
    <text evidence="9">The sequence shown here is derived from an EMBL/GenBank/DDBJ whole genome shotgun (WGS) entry which is preliminary data.</text>
</comment>
<dbReference type="GO" id="GO:0032993">
    <property type="term" value="C:protein-DNA complex"/>
    <property type="evidence" value="ECO:0007669"/>
    <property type="project" value="TreeGrafter"/>
</dbReference>
<organism evidence="9 10">
    <name type="scientific">Paenibacillus nanensis</name>
    <dbReference type="NCBI Taxonomy" id="393251"/>
    <lineage>
        <taxon>Bacteria</taxon>
        <taxon>Bacillati</taxon>
        <taxon>Bacillota</taxon>
        <taxon>Bacilli</taxon>
        <taxon>Bacillales</taxon>
        <taxon>Paenibacillaceae</taxon>
        <taxon>Paenibacillus</taxon>
    </lineage>
</organism>
<feature type="domain" description="OmpR/PhoB-type" evidence="8">
    <location>
        <begin position="152"/>
        <end position="251"/>
    </location>
</feature>
<dbReference type="Proteomes" id="UP000266482">
    <property type="component" value="Unassembled WGS sequence"/>
</dbReference>
<dbReference type="OrthoDB" id="2652196at2"/>
<dbReference type="PROSITE" id="PS51755">
    <property type="entry name" value="OMPR_PHOB"/>
    <property type="match status" value="1"/>
</dbReference>
<dbReference type="CDD" id="cd00383">
    <property type="entry name" value="trans_reg_C"/>
    <property type="match status" value="1"/>
</dbReference>
<name>A0A3A1UVN7_9BACL</name>
<evidence type="ECO:0000256" key="7">
    <source>
        <dbReference type="PROSITE-ProRule" id="PRU01091"/>
    </source>
</evidence>
<evidence type="ECO:0000256" key="4">
    <source>
        <dbReference type="ARBA" id="ARBA00023015"/>
    </source>
</evidence>
<keyword evidence="3" id="KW-0902">Two-component regulatory system</keyword>
<keyword evidence="6" id="KW-0804">Transcription</keyword>
<evidence type="ECO:0000256" key="2">
    <source>
        <dbReference type="ARBA" id="ARBA00022553"/>
    </source>
</evidence>
<dbReference type="FunFam" id="1.10.10.10:FF:000018">
    <property type="entry name" value="DNA-binding response regulator ResD"/>
    <property type="match status" value="1"/>
</dbReference>
<dbReference type="RefSeq" id="WP_119600975.1">
    <property type="nucleotide sequence ID" value="NZ_QXQA01000011.1"/>
</dbReference>
<evidence type="ECO:0000256" key="3">
    <source>
        <dbReference type="ARBA" id="ARBA00023012"/>
    </source>
</evidence>
<dbReference type="Pfam" id="PF00486">
    <property type="entry name" value="Trans_reg_C"/>
    <property type="match status" value="1"/>
</dbReference>
<dbReference type="GO" id="GO:0000976">
    <property type="term" value="F:transcription cis-regulatory region binding"/>
    <property type="evidence" value="ECO:0007669"/>
    <property type="project" value="TreeGrafter"/>
</dbReference>
<dbReference type="EMBL" id="QXQA01000011">
    <property type="protein sequence ID" value="RIX51242.1"/>
    <property type="molecule type" value="Genomic_DNA"/>
</dbReference>
<comment type="subcellular location">
    <subcellularLocation>
        <location evidence="1">Cytoplasm</location>
    </subcellularLocation>
</comment>
<keyword evidence="10" id="KW-1185">Reference proteome</keyword>
<dbReference type="SUPFAM" id="SSF46894">
    <property type="entry name" value="C-terminal effector domain of the bipartite response regulators"/>
    <property type="match status" value="1"/>
</dbReference>
<evidence type="ECO:0000256" key="6">
    <source>
        <dbReference type="ARBA" id="ARBA00023163"/>
    </source>
</evidence>
<evidence type="ECO:0000256" key="1">
    <source>
        <dbReference type="ARBA" id="ARBA00004496"/>
    </source>
</evidence>
<protein>
    <submittedName>
        <fullName evidence="9">DNA-binding response regulator</fullName>
    </submittedName>
</protein>
<dbReference type="InterPro" id="IPR001867">
    <property type="entry name" value="OmpR/PhoB-type_DNA-bd"/>
</dbReference>
<dbReference type="PANTHER" id="PTHR48111:SF1">
    <property type="entry name" value="TWO-COMPONENT RESPONSE REGULATOR ORR33"/>
    <property type="match status" value="1"/>
</dbReference>
<dbReference type="GO" id="GO:0006355">
    <property type="term" value="P:regulation of DNA-templated transcription"/>
    <property type="evidence" value="ECO:0007669"/>
    <property type="project" value="InterPro"/>
</dbReference>
<keyword evidence="2" id="KW-0597">Phosphoprotein</keyword>
<keyword evidence="4" id="KW-0805">Transcription regulation</keyword>
<dbReference type="SMART" id="SM00862">
    <property type="entry name" value="Trans_reg_C"/>
    <property type="match status" value="1"/>
</dbReference>
<evidence type="ECO:0000313" key="9">
    <source>
        <dbReference type="EMBL" id="RIX51242.1"/>
    </source>
</evidence>
<accession>A0A3A1UVN7</accession>
<gene>
    <name evidence="9" type="ORF">D3P08_17390</name>
</gene>
<keyword evidence="5 7" id="KW-0238">DNA-binding</keyword>
<dbReference type="AlphaFoldDB" id="A0A3A1UVN7"/>
<dbReference type="InterPro" id="IPR016032">
    <property type="entry name" value="Sig_transdc_resp-reg_C-effctor"/>
</dbReference>